<dbReference type="Pfam" id="PF01580">
    <property type="entry name" value="FtsK_SpoIIIE"/>
    <property type="match status" value="1"/>
</dbReference>
<keyword evidence="20" id="KW-1185">Reference proteome</keyword>
<feature type="domain" description="FtsK" evidence="18">
    <location>
        <begin position="509"/>
        <end position="704"/>
    </location>
</feature>
<evidence type="ECO:0000256" key="10">
    <source>
        <dbReference type="ARBA" id="ARBA00023125"/>
    </source>
</evidence>
<evidence type="ECO:0000256" key="6">
    <source>
        <dbReference type="ARBA" id="ARBA00022741"/>
    </source>
</evidence>
<evidence type="ECO:0000313" key="20">
    <source>
        <dbReference type="Proteomes" id="UP000199008"/>
    </source>
</evidence>
<evidence type="ECO:0000256" key="14">
    <source>
        <dbReference type="ARBA" id="ARBA00025923"/>
    </source>
</evidence>
<dbReference type="EMBL" id="FNFY01000001">
    <property type="protein sequence ID" value="SDK24539.1"/>
    <property type="molecule type" value="Genomic_DNA"/>
</dbReference>
<dbReference type="PANTHER" id="PTHR22683:SF41">
    <property type="entry name" value="DNA TRANSLOCASE FTSK"/>
    <property type="match status" value="1"/>
</dbReference>
<dbReference type="CDD" id="cd01127">
    <property type="entry name" value="TrwB_TraG_TraD_VirD4"/>
    <property type="match status" value="1"/>
</dbReference>
<dbReference type="STRING" id="576118.SAMN05216216_101186"/>
<evidence type="ECO:0000256" key="4">
    <source>
        <dbReference type="ARBA" id="ARBA00022618"/>
    </source>
</evidence>
<dbReference type="SMART" id="SM00382">
    <property type="entry name" value="AAA"/>
    <property type="match status" value="1"/>
</dbReference>
<dbReference type="Pfam" id="PF17854">
    <property type="entry name" value="FtsK_alpha"/>
    <property type="match status" value="1"/>
</dbReference>
<evidence type="ECO:0000256" key="12">
    <source>
        <dbReference type="ARBA" id="ARBA00023306"/>
    </source>
</evidence>
<evidence type="ECO:0000256" key="8">
    <source>
        <dbReference type="ARBA" id="ARBA00022840"/>
    </source>
</evidence>
<dbReference type="RefSeq" id="WP_092983740.1">
    <property type="nucleotide sequence ID" value="NZ_FNFY01000001.1"/>
</dbReference>
<dbReference type="Gene3D" id="3.30.980.40">
    <property type="match status" value="1"/>
</dbReference>
<keyword evidence="10" id="KW-0238">DNA-binding</keyword>
<dbReference type="GO" id="GO:0005886">
    <property type="term" value="C:plasma membrane"/>
    <property type="evidence" value="ECO:0007669"/>
    <property type="project" value="UniProtKB-SubCell"/>
</dbReference>
<feature type="transmembrane region" description="Helical" evidence="17">
    <location>
        <begin position="142"/>
        <end position="166"/>
    </location>
</feature>
<dbReference type="GO" id="GO:0051301">
    <property type="term" value="P:cell division"/>
    <property type="evidence" value="ECO:0007669"/>
    <property type="project" value="UniProtKB-KW"/>
</dbReference>
<dbReference type="InterPro" id="IPR002543">
    <property type="entry name" value="FtsK_dom"/>
</dbReference>
<dbReference type="Gene3D" id="1.10.10.10">
    <property type="entry name" value="Winged helix-like DNA-binding domain superfamily/Winged helix DNA-binding domain"/>
    <property type="match status" value="1"/>
</dbReference>
<evidence type="ECO:0000256" key="13">
    <source>
        <dbReference type="ARBA" id="ARBA00024986"/>
    </source>
</evidence>
<evidence type="ECO:0000256" key="2">
    <source>
        <dbReference type="ARBA" id="ARBA00006474"/>
    </source>
</evidence>
<evidence type="ECO:0000256" key="1">
    <source>
        <dbReference type="ARBA" id="ARBA00004651"/>
    </source>
</evidence>
<keyword evidence="3" id="KW-1003">Cell membrane</keyword>
<feature type="transmembrane region" description="Helical" evidence="17">
    <location>
        <begin position="54"/>
        <end position="75"/>
    </location>
</feature>
<dbReference type="InterPro" id="IPR041027">
    <property type="entry name" value="FtsK_alpha"/>
</dbReference>
<keyword evidence="9 17" id="KW-1133">Transmembrane helix</keyword>
<dbReference type="PROSITE" id="PS50901">
    <property type="entry name" value="FTSK"/>
    <property type="match status" value="1"/>
</dbReference>
<dbReference type="Proteomes" id="UP000199008">
    <property type="component" value="Unassembled WGS sequence"/>
</dbReference>
<keyword evidence="4" id="KW-0132">Cell division</keyword>
<keyword evidence="6 15" id="KW-0547">Nucleotide-binding</keyword>
<evidence type="ECO:0000256" key="17">
    <source>
        <dbReference type="SAM" id="Phobius"/>
    </source>
</evidence>
<reference evidence="20" key="1">
    <citation type="submission" date="2016-10" db="EMBL/GenBank/DDBJ databases">
        <authorList>
            <person name="Varghese N."/>
            <person name="Submissions S."/>
        </authorList>
    </citation>
    <scope>NUCLEOTIDE SEQUENCE [LARGE SCALE GENOMIC DNA]</scope>
    <source>
        <strain evidence="20">CGMCC 1.8895</strain>
    </source>
</reference>
<dbReference type="InterPro" id="IPR036388">
    <property type="entry name" value="WH-like_DNA-bd_sf"/>
</dbReference>
<dbReference type="InterPro" id="IPR003593">
    <property type="entry name" value="AAA+_ATPase"/>
</dbReference>
<dbReference type="GO" id="GO:0003677">
    <property type="term" value="F:DNA binding"/>
    <property type="evidence" value="ECO:0007669"/>
    <property type="project" value="UniProtKB-KW"/>
</dbReference>
<name>A0A1G9AB01_9BACL</name>
<keyword evidence="8 15" id="KW-0067">ATP-binding</keyword>
<dbReference type="GO" id="GO:0005524">
    <property type="term" value="F:ATP binding"/>
    <property type="evidence" value="ECO:0007669"/>
    <property type="project" value="UniProtKB-UniRule"/>
</dbReference>
<evidence type="ECO:0000259" key="18">
    <source>
        <dbReference type="PROSITE" id="PS50901"/>
    </source>
</evidence>
<dbReference type="PANTHER" id="PTHR22683">
    <property type="entry name" value="SPORULATION PROTEIN RELATED"/>
    <property type="match status" value="1"/>
</dbReference>
<dbReference type="InterPro" id="IPR050206">
    <property type="entry name" value="FtsK/SpoIIIE/SftA"/>
</dbReference>
<accession>A0A1G9AB01</accession>
<protein>
    <submittedName>
        <fullName evidence="19">DNA segregation ATPase FtsK/SpoIIIE, S-DNA-T family</fullName>
    </submittedName>
</protein>
<dbReference type="AlphaFoldDB" id="A0A1G9AB01"/>
<comment type="similarity">
    <text evidence="2">Belongs to the FtsK/SpoIIIE/SftA family.</text>
</comment>
<feature type="transmembrane region" description="Helical" evidence="17">
    <location>
        <begin position="187"/>
        <end position="206"/>
    </location>
</feature>
<gene>
    <name evidence="19" type="ORF">SAMN05216216_101186</name>
</gene>
<dbReference type="Gene3D" id="3.40.50.300">
    <property type="entry name" value="P-loop containing nucleotide triphosphate hydrolases"/>
    <property type="match status" value="1"/>
</dbReference>
<organism evidence="19 20">
    <name type="scientific">Lacicoccus qingdaonensis</name>
    <dbReference type="NCBI Taxonomy" id="576118"/>
    <lineage>
        <taxon>Bacteria</taxon>
        <taxon>Bacillati</taxon>
        <taxon>Bacillota</taxon>
        <taxon>Bacilli</taxon>
        <taxon>Bacillales</taxon>
        <taxon>Salinicoccaceae</taxon>
        <taxon>Lacicoccus</taxon>
    </lineage>
</organism>
<dbReference type="InterPro" id="IPR018541">
    <property type="entry name" value="Ftsk_gamma"/>
</dbReference>
<dbReference type="InterPro" id="IPR027417">
    <property type="entry name" value="P-loop_NTPase"/>
</dbReference>
<dbReference type="SMART" id="SM00843">
    <property type="entry name" value="Ftsk_gamma"/>
    <property type="match status" value="1"/>
</dbReference>
<dbReference type="InterPro" id="IPR036390">
    <property type="entry name" value="WH_DNA-bd_sf"/>
</dbReference>
<proteinExistence type="inferred from homology"/>
<dbReference type="SUPFAM" id="SSF52540">
    <property type="entry name" value="P-loop containing nucleoside triphosphate hydrolases"/>
    <property type="match status" value="1"/>
</dbReference>
<evidence type="ECO:0000313" key="19">
    <source>
        <dbReference type="EMBL" id="SDK24539.1"/>
    </source>
</evidence>
<dbReference type="SUPFAM" id="SSF46785">
    <property type="entry name" value="Winged helix' DNA-binding domain"/>
    <property type="match status" value="1"/>
</dbReference>
<evidence type="ECO:0000256" key="9">
    <source>
        <dbReference type="ARBA" id="ARBA00022989"/>
    </source>
</evidence>
<keyword evidence="5 17" id="KW-0812">Transmembrane</keyword>
<sequence>MTSKRKKSTTNRKKQKQNNKTYYSLLTFAFIVIIIIAVLRLGVVGAFLDAGVAYILGTSRYFTYIIAILAGIYMIREQKVPLTRRMSGYLLFQFGLLFLLHSILFLSNQPRTESYFTFTEIFSIIREPGSSEFFGGGVFGQLLFAFSSTGISLIGTLLLSMIFIYFSILMITHKNIADSMTAHTNKVVEAVRTIALGIAGMFVWLYKSIAGGIGSLNDNRKKAAAEDSIEEKPAKKKKQAESNKKPEHDRMADEPAYAEPKQLDDFSHDETIIEDMYSYEREDEAENEQANEKALEELSGSIAENEHINEEPAHADEPVMPAPDGESALEIAEAEEEPQQIEYESEDFTDTVAPSEASSDSEVEEFDDDELRQLKQYELPSISILDDVEVSEKMDNKEVLKQGKILEETLLNFGVNAKVSKIRIGPAVTQFEVQPDIGVKVSKIINLQNDIALSLAAKDIRIEAPIPGKSAVGIEVPNSVVSMVTVREVLKRKSSDNPLEVVLGKDISGAPILAELNKMPHLLVAGATGSGKSVCINGIIVSLLMNAKPHEVKLMMIDPKMVELNVYNGIPHLLSPVVTNPQKASDALNRIVSEMERRYDLFSHSHTRNIEAYNQYLERESDNPEKVQKLPYIVVIIDELADLMMVASKDVEASITRIAQMARAAGIHLIIATQRPSVNVITGIIKANIPSRIAFSVSSQIDSRTIIDSQGAEKLLGRGDMLFLPSGRSKPLRVQGAFLSDNEVQDVVDFITSQMKANYEKSIMNKEPQKEEVESEDDLYPDAKWFVIEEQRASASLLQRQFRIGYNRAARLVDDLEANGVIGPASGSKPRSVLVENDE</sequence>
<keyword evidence="12" id="KW-0131">Cell cycle</keyword>
<comment type="function">
    <text evidence="13">Essential cell division protein that coordinates cell division and chromosome segregation. The N-terminus is involved in assembly of the cell-division machinery. The C-terminus functions as a DNA motor that moves dsDNA in an ATP-dependent manner towards the dif recombination site, which is located within the replication terminus region. Required for activation of the Xer recombinase, allowing activation of chromosome unlinking by recombination.</text>
</comment>
<feature type="transmembrane region" description="Helical" evidence="17">
    <location>
        <begin position="87"/>
        <end position="106"/>
    </location>
</feature>
<dbReference type="InterPro" id="IPR025199">
    <property type="entry name" value="FtsK_4TM"/>
</dbReference>
<feature type="compositionally biased region" description="Basic and acidic residues" evidence="16">
    <location>
        <begin position="224"/>
        <end position="253"/>
    </location>
</feature>
<evidence type="ECO:0000256" key="7">
    <source>
        <dbReference type="ARBA" id="ARBA00022829"/>
    </source>
</evidence>
<dbReference type="GO" id="GO:0007059">
    <property type="term" value="P:chromosome segregation"/>
    <property type="evidence" value="ECO:0007669"/>
    <property type="project" value="UniProtKB-KW"/>
</dbReference>
<dbReference type="OrthoDB" id="9807790at2"/>
<feature type="compositionally biased region" description="Acidic residues" evidence="16">
    <location>
        <begin position="335"/>
        <end position="349"/>
    </location>
</feature>
<keyword evidence="11 17" id="KW-0472">Membrane</keyword>
<evidence type="ECO:0000256" key="15">
    <source>
        <dbReference type="PROSITE-ProRule" id="PRU00289"/>
    </source>
</evidence>
<evidence type="ECO:0000256" key="3">
    <source>
        <dbReference type="ARBA" id="ARBA00022475"/>
    </source>
</evidence>
<dbReference type="Pfam" id="PF09397">
    <property type="entry name" value="FtsK_gamma"/>
    <property type="match status" value="1"/>
</dbReference>
<dbReference type="Pfam" id="PF13491">
    <property type="entry name" value="FtsK_4TM"/>
    <property type="match status" value="1"/>
</dbReference>
<feature type="region of interest" description="Disordered" evidence="16">
    <location>
        <begin position="224"/>
        <end position="268"/>
    </location>
</feature>
<evidence type="ECO:0000256" key="5">
    <source>
        <dbReference type="ARBA" id="ARBA00022692"/>
    </source>
</evidence>
<evidence type="ECO:0000256" key="11">
    <source>
        <dbReference type="ARBA" id="ARBA00023136"/>
    </source>
</evidence>
<feature type="region of interest" description="Disordered" evidence="16">
    <location>
        <begin position="335"/>
        <end position="366"/>
    </location>
</feature>
<evidence type="ECO:0000256" key="16">
    <source>
        <dbReference type="SAM" id="MobiDB-lite"/>
    </source>
</evidence>
<comment type="subunit">
    <text evidence="14">Homohexamer. Forms a ring that surrounds DNA.</text>
</comment>
<feature type="transmembrane region" description="Helical" evidence="17">
    <location>
        <begin position="21"/>
        <end position="48"/>
    </location>
</feature>
<comment type="subcellular location">
    <subcellularLocation>
        <location evidence="1">Cell membrane</location>
        <topology evidence="1">Multi-pass membrane protein</topology>
    </subcellularLocation>
</comment>
<keyword evidence="7" id="KW-0159">Chromosome partition</keyword>
<feature type="binding site" evidence="15">
    <location>
        <begin position="526"/>
        <end position="533"/>
    </location>
    <ligand>
        <name>ATP</name>
        <dbReference type="ChEBI" id="CHEBI:30616"/>
    </ligand>
</feature>